<dbReference type="Proteomes" id="UP000837857">
    <property type="component" value="Chromosome 21"/>
</dbReference>
<dbReference type="EMBL" id="OW152833">
    <property type="protein sequence ID" value="CAH2054171.1"/>
    <property type="molecule type" value="Genomic_DNA"/>
</dbReference>
<keyword evidence="3" id="KW-1185">Reference proteome</keyword>
<evidence type="ECO:0000256" key="1">
    <source>
        <dbReference type="SAM" id="MobiDB-lite"/>
    </source>
</evidence>
<gene>
    <name evidence="2" type="ORF">IPOD504_LOCUS8514</name>
</gene>
<protein>
    <submittedName>
        <fullName evidence="2">Uncharacterized protein</fullName>
    </submittedName>
</protein>
<evidence type="ECO:0000313" key="2">
    <source>
        <dbReference type="EMBL" id="CAH2054171.1"/>
    </source>
</evidence>
<feature type="region of interest" description="Disordered" evidence="1">
    <location>
        <begin position="49"/>
        <end position="70"/>
    </location>
</feature>
<proteinExistence type="predicted"/>
<reference evidence="2" key="1">
    <citation type="submission" date="2022-03" db="EMBL/GenBank/DDBJ databases">
        <authorList>
            <person name="Martin H S."/>
        </authorList>
    </citation>
    <scope>NUCLEOTIDE SEQUENCE</scope>
</reference>
<accession>A0ABN8IEE9</accession>
<name>A0ABN8IEE9_9NEOP</name>
<feature type="non-terminal residue" evidence="2">
    <location>
        <position position="277"/>
    </location>
</feature>
<evidence type="ECO:0000313" key="3">
    <source>
        <dbReference type="Proteomes" id="UP000837857"/>
    </source>
</evidence>
<sequence>MINIIFISIAIPCILECEGRLLVRTTERAFVSKNDDFKTVSITKHCLHGQEKQDTSAELESQGPHAKRSVEKARIPLVKKPIPTYVEINYDEDYQSRMARWPEKYSDSSENEDEDFNVDDYDFDVNHDEYATRGKPIEPRVKLAKSPTPKPAEPEVKSTPAVPKIFDEATQRNNTPSKRQETVINVSEKNKARADDYYDDLTTKPSENMKIVYSQEDVVEETDEGEYARKGSVRTVRSSWNIGGYVDKLGEKTSLIMNKVLSILPMFPQIPQRKNVQ</sequence>
<organism evidence="2 3">
    <name type="scientific">Iphiclides podalirius</name>
    <name type="common">scarce swallowtail</name>
    <dbReference type="NCBI Taxonomy" id="110791"/>
    <lineage>
        <taxon>Eukaryota</taxon>
        <taxon>Metazoa</taxon>
        <taxon>Ecdysozoa</taxon>
        <taxon>Arthropoda</taxon>
        <taxon>Hexapoda</taxon>
        <taxon>Insecta</taxon>
        <taxon>Pterygota</taxon>
        <taxon>Neoptera</taxon>
        <taxon>Endopterygota</taxon>
        <taxon>Lepidoptera</taxon>
        <taxon>Glossata</taxon>
        <taxon>Ditrysia</taxon>
        <taxon>Papilionoidea</taxon>
        <taxon>Papilionidae</taxon>
        <taxon>Papilioninae</taxon>
        <taxon>Iphiclides</taxon>
    </lineage>
</organism>